<evidence type="ECO:0000313" key="3">
    <source>
        <dbReference type="EMBL" id="GHE34018.1"/>
    </source>
</evidence>
<proteinExistence type="inferred from homology"/>
<dbReference type="InterPro" id="IPR002347">
    <property type="entry name" value="SDR_fam"/>
</dbReference>
<comment type="similarity">
    <text evidence="1">Belongs to the short-chain dehydrogenases/reductases (SDR) family.</text>
</comment>
<organism evidence="3 4">
    <name type="scientific">Sphingobacterium griseoflavum</name>
    <dbReference type="NCBI Taxonomy" id="1474952"/>
    <lineage>
        <taxon>Bacteria</taxon>
        <taxon>Pseudomonadati</taxon>
        <taxon>Bacteroidota</taxon>
        <taxon>Sphingobacteriia</taxon>
        <taxon>Sphingobacteriales</taxon>
        <taxon>Sphingobacteriaceae</taxon>
        <taxon>Sphingobacterium</taxon>
    </lineage>
</organism>
<dbReference type="NCBIfam" id="NF005559">
    <property type="entry name" value="PRK07231.1"/>
    <property type="match status" value="1"/>
</dbReference>
<dbReference type="PANTHER" id="PTHR42760">
    <property type="entry name" value="SHORT-CHAIN DEHYDROGENASES/REDUCTASES FAMILY MEMBER"/>
    <property type="match status" value="1"/>
</dbReference>
<dbReference type="RefSeq" id="WP_189626186.1">
    <property type="nucleotide sequence ID" value="NZ_BNAF01000005.1"/>
</dbReference>
<dbReference type="Proteomes" id="UP000620550">
    <property type="component" value="Unassembled WGS sequence"/>
</dbReference>
<dbReference type="InterPro" id="IPR036291">
    <property type="entry name" value="NAD(P)-bd_dom_sf"/>
</dbReference>
<dbReference type="EMBL" id="BNAF01000005">
    <property type="protein sequence ID" value="GHE34018.1"/>
    <property type="molecule type" value="Genomic_DNA"/>
</dbReference>
<keyword evidence="4" id="KW-1185">Reference proteome</keyword>
<dbReference type="PRINTS" id="PR00081">
    <property type="entry name" value="GDHRDH"/>
</dbReference>
<dbReference type="CDD" id="cd05233">
    <property type="entry name" value="SDR_c"/>
    <property type="match status" value="1"/>
</dbReference>
<protein>
    <submittedName>
        <fullName evidence="3">Short-chain dehydrogenase</fullName>
    </submittedName>
</protein>
<gene>
    <name evidence="3" type="ORF">GCM10017764_16650</name>
</gene>
<dbReference type="Pfam" id="PF13561">
    <property type="entry name" value="adh_short_C2"/>
    <property type="match status" value="1"/>
</dbReference>
<dbReference type="SUPFAM" id="SSF51735">
    <property type="entry name" value="NAD(P)-binding Rossmann-fold domains"/>
    <property type="match status" value="1"/>
</dbReference>
<keyword evidence="2" id="KW-0560">Oxidoreductase</keyword>
<sequence length="261" mass="27915">MISEKMFRGHVAIVTGAGEGIGFEIARLLVEHGAKVVVNSLHDESNEKAVKKLNTIIEGSCVGVPGDSSDLTLIQKLVETAKSAFGKVTLAVANTGITTPGDFFSYPLEDFQRTLDVNLKGTYFFVQAVAKQMRADKCAGSIVLMSSVNGEQANRNLSTYAMTKAAITMLAKNLVIELSPYAIRINSVSPGATSTERTTEDSEYEEAWSEVTPLGQTADPRDIAHATAFLLSKNARHITGQNLIVDGGWTATSPAPEGDTF</sequence>
<reference evidence="4" key="1">
    <citation type="journal article" date="2019" name="Int. J. Syst. Evol. Microbiol.">
        <title>The Global Catalogue of Microorganisms (GCM) 10K type strain sequencing project: providing services to taxonomists for standard genome sequencing and annotation.</title>
        <authorList>
            <consortium name="The Broad Institute Genomics Platform"/>
            <consortium name="The Broad Institute Genome Sequencing Center for Infectious Disease"/>
            <person name="Wu L."/>
            <person name="Ma J."/>
        </authorList>
    </citation>
    <scope>NUCLEOTIDE SEQUENCE [LARGE SCALE GENOMIC DNA]</scope>
    <source>
        <strain evidence="4">CGMCC 1.12966</strain>
    </source>
</reference>
<evidence type="ECO:0000313" key="4">
    <source>
        <dbReference type="Proteomes" id="UP000620550"/>
    </source>
</evidence>
<comment type="caution">
    <text evidence="3">The sequence shown here is derived from an EMBL/GenBank/DDBJ whole genome shotgun (WGS) entry which is preliminary data.</text>
</comment>
<evidence type="ECO:0000256" key="2">
    <source>
        <dbReference type="ARBA" id="ARBA00023002"/>
    </source>
</evidence>
<dbReference type="PANTHER" id="PTHR42760:SF133">
    <property type="entry name" value="3-OXOACYL-[ACYL-CARRIER-PROTEIN] REDUCTASE"/>
    <property type="match status" value="1"/>
</dbReference>
<evidence type="ECO:0000256" key="1">
    <source>
        <dbReference type="ARBA" id="ARBA00006484"/>
    </source>
</evidence>
<name>A0ABQ3HWW7_9SPHI</name>
<dbReference type="Gene3D" id="3.40.50.720">
    <property type="entry name" value="NAD(P)-binding Rossmann-like Domain"/>
    <property type="match status" value="1"/>
</dbReference>
<accession>A0ABQ3HWW7</accession>